<dbReference type="FunFam" id="3.20.20.60:FF:000003">
    <property type="entry name" value="3-methyl-2-oxobutanoate hydroxymethyltransferase"/>
    <property type="match status" value="1"/>
</dbReference>
<comment type="catalytic activity">
    <reaction evidence="7">
        <text>(6R)-5,10-methylene-5,6,7,8-tetrahydrofolate + 3-methyl-2-oxobutanoate + H2O = 2-dehydropantoate + (6S)-5,6,7,8-tetrahydrofolate</text>
        <dbReference type="Rhea" id="RHEA:11824"/>
        <dbReference type="ChEBI" id="CHEBI:11561"/>
        <dbReference type="ChEBI" id="CHEBI:11851"/>
        <dbReference type="ChEBI" id="CHEBI:15377"/>
        <dbReference type="ChEBI" id="CHEBI:15636"/>
        <dbReference type="ChEBI" id="CHEBI:57453"/>
        <dbReference type="EC" id="2.1.2.11"/>
    </reaction>
</comment>
<dbReference type="HAMAP" id="MF_00156">
    <property type="entry name" value="PanB"/>
    <property type="match status" value="1"/>
</dbReference>
<reference evidence="11 12" key="1">
    <citation type="submission" date="2016-10" db="EMBL/GenBank/DDBJ databases">
        <authorList>
            <person name="de Groot N.N."/>
        </authorList>
    </citation>
    <scope>NUCLEOTIDE SEQUENCE [LARGE SCALE GENOMIC DNA]</scope>
    <source>
        <strain evidence="11 12">DSM 23995</strain>
    </source>
</reference>
<dbReference type="GO" id="GO:0003864">
    <property type="term" value="F:3-methyl-2-oxobutanoate hydroxymethyltransferase activity"/>
    <property type="evidence" value="ECO:0007669"/>
    <property type="project" value="UniProtKB-UniRule"/>
</dbReference>
<keyword evidence="5 7" id="KW-0808">Transferase</keyword>
<name>A0A1I1ZS96_9BACI</name>
<evidence type="ECO:0000256" key="10">
    <source>
        <dbReference type="PIRSR" id="PIRSR000388-3"/>
    </source>
</evidence>
<evidence type="ECO:0000313" key="12">
    <source>
        <dbReference type="Proteomes" id="UP000199516"/>
    </source>
</evidence>
<feature type="binding site" evidence="7 10">
    <location>
        <position position="43"/>
    </location>
    <ligand>
        <name>Mg(2+)</name>
        <dbReference type="ChEBI" id="CHEBI:18420"/>
    </ligand>
</feature>
<keyword evidence="7" id="KW-0963">Cytoplasm</keyword>
<dbReference type="RefSeq" id="WP_091656679.1">
    <property type="nucleotide sequence ID" value="NZ_FONT01000001.1"/>
</dbReference>
<dbReference type="EMBL" id="FONT01000001">
    <property type="protein sequence ID" value="SFE34505.1"/>
    <property type="molecule type" value="Genomic_DNA"/>
</dbReference>
<evidence type="ECO:0000256" key="1">
    <source>
        <dbReference type="ARBA" id="ARBA00005033"/>
    </source>
</evidence>
<feature type="binding site" evidence="7 9">
    <location>
        <begin position="43"/>
        <end position="44"/>
    </location>
    <ligand>
        <name>3-methyl-2-oxobutanoate</name>
        <dbReference type="ChEBI" id="CHEBI:11851"/>
    </ligand>
</feature>
<feature type="binding site" evidence="7 9">
    <location>
        <position position="112"/>
    </location>
    <ligand>
        <name>3-methyl-2-oxobutanoate</name>
        <dbReference type="ChEBI" id="CHEBI:11851"/>
    </ligand>
</feature>
<dbReference type="GO" id="GO:0008168">
    <property type="term" value="F:methyltransferase activity"/>
    <property type="evidence" value="ECO:0007669"/>
    <property type="project" value="UniProtKB-KW"/>
</dbReference>
<evidence type="ECO:0000256" key="7">
    <source>
        <dbReference type="HAMAP-Rule" id="MF_00156"/>
    </source>
</evidence>
<dbReference type="PANTHER" id="PTHR20881">
    <property type="entry name" value="3-METHYL-2-OXOBUTANOATE HYDROXYMETHYLTRANSFERASE"/>
    <property type="match status" value="1"/>
</dbReference>
<dbReference type="CDD" id="cd06557">
    <property type="entry name" value="KPHMT-like"/>
    <property type="match status" value="1"/>
</dbReference>
<dbReference type="InterPro" id="IPR003700">
    <property type="entry name" value="Pantoate_hydroxy_MeTrfase"/>
</dbReference>
<dbReference type="Proteomes" id="UP000199516">
    <property type="component" value="Unassembled WGS sequence"/>
</dbReference>
<gene>
    <name evidence="7" type="primary">panB</name>
    <name evidence="11" type="ORF">SAMN05192532_101414</name>
</gene>
<dbReference type="EC" id="2.1.2.11" evidence="7"/>
<dbReference type="SUPFAM" id="SSF51621">
    <property type="entry name" value="Phosphoenolpyruvate/pyruvate domain"/>
    <property type="match status" value="1"/>
</dbReference>
<feature type="binding site" evidence="7 10">
    <location>
        <position position="114"/>
    </location>
    <ligand>
        <name>Mg(2+)</name>
        <dbReference type="ChEBI" id="CHEBI:18420"/>
    </ligand>
</feature>
<comment type="cofactor">
    <cofactor evidence="7 10">
        <name>Mg(2+)</name>
        <dbReference type="ChEBI" id="CHEBI:18420"/>
    </cofactor>
    <text evidence="7 10">Binds 1 Mg(2+) ion per subunit.</text>
</comment>
<evidence type="ECO:0000256" key="4">
    <source>
        <dbReference type="ARBA" id="ARBA00022655"/>
    </source>
</evidence>
<dbReference type="InterPro" id="IPR040442">
    <property type="entry name" value="Pyrv_kinase-like_dom_sf"/>
</dbReference>
<dbReference type="GO" id="GO:0000287">
    <property type="term" value="F:magnesium ion binding"/>
    <property type="evidence" value="ECO:0007669"/>
    <property type="project" value="TreeGrafter"/>
</dbReference>
<accession>A0A1I1ZS96</accession>
<dbReference type="UniPathway" id="UPA00028">
    <property type="reaction ID" value="UER00003"/>
</dbReference>
<comment type="subunit">
    <text evidence="3 7">Homodecamer; pentamer of dimers.</text>
</comment>
<sequence length="280" mass="29635">MKNVGSFLKMKQDSDPIAMMTAYDAPAAKAAAEAGVDLILVGDSAGMVVQGYDSTIPVTLEDMLLHSRAARRGAPDTFIVTDLPFLTYAGDFSETLAAVKKLLQDAGVQAVKIEGSGETFTVIERLTAAGVPVMAHLGLTPQSVGVLGGYKVQGKTEQAANQLIDEAIEAEKSGAFALVLECVPWQLADHISNILTIPVIGIGAGHKTDGQVLVYHDVVGYTDGFVPKFVKQYANVQSVIKKALEGYVEDVKSGSFPEESHAFTMDEETAVKLYGGTPAK</sequence>
<keyword evidence="11" id="KW-0489">Methyltransferase</keyword>
<evidence type="ECO:0000256" key="6">
    <source>
        <dbReference type="ARBA" id="ARBA00056497"/>
    </source>
</evidence>
<keyword evidence="12" id="KW-1185">Reference proteome</keyword>
<evidence type="ECO:0000256" key="2">
    <source>
        <dbReference type="ARBA" id="ARBA00008676"/>
    </source>
</evidence>
<dbReference type="GO" id="GO:0015940">
    <property type="term" value="P:pantothenate biosynthetic process"/>
    <property type="evidence" value="ECO:0007669"/>
    <property type="project" value="UniProtKB-UniRule"/>
</dbReference>
<dbReference type="PIRSF" id="PIRSF000388">
    <property type="entry name" value="Pantoate_hydroxy_MeTrfase"/>
    <property type="match status" value="1"/>
</dbReference>
<keyword evidence="7 10" id="KW-0460">Magnesium</keyword>
<dbReference type="AlphaFoldDB" id="A0A1I1ZS96"/>
<dbReference type="OrthoDB" id="9781789at2"/>
<comment type="pathway">
    <text evidence="1 7">Cofactor biosynthesis; (R)-pantothenate biosynthesis; (R)-pantoate from 3-methyl-2-oxobutanoate: step 1/2.</text>
</comment>
<dbReference type="GO" id="GO:0032259">
    <property type="term" value="P:methylation"/>
    <property type="evidence" value="ECO:0007669"/>
    <property type="project" value="UniProtKB-KW"/>
</dbReference>
<dbReference type="GO" id="GO:0005737">
    <property type="term" value="C:cytoplasm"/>
    <property type="evidence" value="ECO:0007669"/>
    <property type="project" value="UniProtKB-SubCell"/>
</dbReference>
<evidence type="ECO:0000256" key="5">
    <source>
        <dbReference type="ARBA" id="ARBA00022679"/>
    </source>
</evidence>
<evidence type="ECO:0000256" key="9">
    <source>
        <dbReference type="PIRSR" id="PIRSR000388-2"/>
    </source>
</evidence>
<proteinExistence type="inferred from homology"/>
<dbReference type="NCBIfam" id="NF001452">
    <property type="entry name" value="PRK00311.1"/>
    <property type="match status" value="1"/>
</dbReference>
<dbReference type="PANTHER" id="PTHR20881:SF0">
    <property type="entry name" value="3-METHYL-2-OXOBUTANOATE HYDROXYMETHYLTRANSFERASE"/>
    <property type="match status" value="1"/>
</dbReference>
<organism evidence="11 12">
    <name type="scientific">Alteribacillus iranensis</name>
    <dbReference type="NCBI Taxonomy" id="930128"/>
    <lineage>
        <taxon>Bacteria</taxon>
        <taxon>Bacillati</taxon>
        <taxon>Bacillota</taxon>
        <taxon>Bacilli</taxon>
        <taxon>Bacillales</taxon>
        <taxon>Bacillaceae</taxon>
        <taxon>Alteribacillus</taxon>
    </lineage>
</organism>
<dbReference type="STRING" id="930128.SAMN05192532_101414"/>
<keyword evidence="7 10" id="KW-0479">Metal-binding</keyword>
<comment type="subcellular location">
    <subcellularLocation>
        <location evidence="7">Cytoplasm</location>
    </subcellularLocation>
</comment>
<feature type="binding site" evidence="7 9">
    <location>
        <position position="82"/>
    </location>
    <ligand>
        <name>3-methyl-2-oxobutanoate</name>
        <dbReference type="ChEBI" id="CHEBI:11851"/>
    </ligand>
</feature>
<dbReference type="Gene3D" id="3.20.20.60">
    <property type="entry name" value="Phosphoenolpyruvate-binding domains"/>
    <property type="match status" value="1"/>
</dbReference>
<dbReference type="InterPro" id="IPR015813">
    <property type="entry name" value="Pyrv/PenolPyrv_kinase-like_dom"/>
</dbReference>
<protein>
    <recommendedName>
        <fullName evidence="7">3-methyl-2-oxobutanoate hydroxymethyltransferase</fullName>
        <ecNumber evidence="7">2.1.2.11</ecNumber>
    </recommendedName>
    <alternativeName>
        <fullName evidence="7">Ketopantoate hydroxymethyltransferase</fullName>
        <shortName evidence="7">KPHMT</shortName>
    </alternativeName>
</protein>
<comment type="function">
    <text evidence="6 7">Catalyzes the reversible reaction in which hydroxymethyl group from 5,10-methylenetetrahydrofolate is transferred onto alpha-ketoisovalerate to form ketopantoate.</text>
</comment>
<dbReference type="Pfam" id="PF02548">
    <property type="entry name" value="Pantoate_transf"/>
    <property type="match status" value="1"/>
</dbReference>
<evidence type="ECO:0000256" key="8">
    <source>
        <dbReference type="PIRSR" id="PIRSR000388-1"/>
    </source>
</evidence>
<evidence type="ECO:0000313" key="11">
    <source>
        <dbReference type="EMBL" id="SFE34505.1"/>
    </source>
</evidence>
<feature type="active site" description="Proton acceptor" evidence="7 8">
    <location>
        <position position="181"/>
    </location>
</feature>
<comment type="similarity">
    <text evidence="2 7">Belongs to the PanB family.</text>
</comment>
<dbReference type="NCBIfam" id="TIGR00222">
    <property type="entry name" value="panB"/>
    <property type="match status" value="1"/>
</dbReference>
<feature type="binding site" evidence="7 10">
    <location>
        <position position="82"/>
    </location>
    <ligand>
        <name>Mg(2+)</name>
        <dbReference type="ChEBI" id="CHEBI:18420"/>
    </ligand>
</feature>
<evidence type="ECO:0000256" key="3">
    <source>
        <dbReference type="ARBA" id="ARBA00011424"/>
    </source>
</evidence>
<keyword evidence="4 7" id="KW-0566">Pantothenate biosynthesis</keyword>